<dbReference type="NCBIfam" id="TIGR03824">
    <property type="entry name" value="FlgM_jcvi"/>
    <property type="match status" value="1"/>
</dbReference>
<protein>
    <recommendedName>
        <fullName evidence="2">Negative regulator of flagellin synthesis</fullName>
    </recommendedName>
    <alternativeName>
        <fullName evidence="8">Anti-sigma-28 factor</fullName>
    </alternativeName>
</protein>
<comment type="caution">
    <text evidence="10">The sequence shown here is derived from an EMBL/GenBank/DDBJ whole genome shotgun (WGS) entry which is preliminary data.</text>
</comment>
<sequence length="98" mass="10752">MSIDRTTPATAVNAIAATQDMRIRHPQQEAETARVQATLDEQTDVTLSALTQQMKADTHGDINYTRVAAVRAALEAGELPIDPENIARSLVMDIFQFN</sequence>
<comment type="function">
    <text evidence="7">Responsible for the coupling of flagellin expression to flagellar assembly by preventing expression of the flagellin genes when a component of the middle class of proteins is defective. It negatively regulates flagellar genes by inhibiting the activity of FliA by directly binding to FliA.</text>
</comment>
<gene>
    <name evidence="10" type="primary">flgM</name>
    <name evidence="10" type="ORF">V8N49_19605</name>
</gene>
<comment type="similarity">
    <text evidence="1">Belongs to the FlgM family.</text>
</comment>
<evidence type="ECO:0000313" key="10">
    <source>
        <dbReference type="EMBL" id="MEI2683856.1"/>
    </source>
</evidence>
<evidence type="ECO:0000256" key="6">
    <source>
        <dbReference type="ARBA" id="ARBA00023163"/>
    </source>
</evidence>
<keyword evidence="3" id="KW-0678">Repressor</keyword>
<keyword evidence="4" id="KW-1005">Bacterial flagellum biogenesis</keyword>
<reference evidence="10 11" key="1">
    <citation type="submission" date="2024-02" db="EMBL/GenBank/DDBJ databases">
        <title>First report Erwinia aphidicola in onion in Chile.</title>
        <authorList>
            <person name="Valenzuela M."/>
            <person name="Pena M."/>
            <person name="Dutta B."/>
        </authorList>
    </citation>
    <scope>NUCLEOTIDE SEQUENCE [LARGE SCALE GENOMIC DNA]</scope>
    <source>
        <strain evidence="10 11">QCJ3A</strain>
    </source>
</reference>
<dbReference type="InterPro" id="IPR031316">
    <property type="entry name" value="FlgM_C"/>
</dbReference>
<dbReference type="Proteomes" id="UP001306592">
    <property type="component" value="Unassembled WGS sequence"/>
</dbReference>
<evidence type="ECO:0000256" key="4">
    <source>
        <dbReference type="ARBA" id="ARBA00022795"/>
    </source>
</evidence>
<keyword evidence="5" id="KW-0805">Transcription regulation</keyword>
<evidence type="ECO:0000256" key="3">
    <source>
        <dbReference type="ARBA" id="ARBA00022491"/>
    </source>
</evidence>
<accession>A0ABU8DKI5</accession>
<keyword evidence="11" id="KW-1185">Reference proteome</keyword>
<dbReference type="InterPro" id="IPR035890">
    <property type="entry name" value="Anti-sigma-28_factor_FlgM_sf"/>
</dbReference>
<dbReference type="SUPFAM" id="SSF101498">
    <property type="entry name" value="Anti-sigma factor FlgM"/>
    <property type="match status" value="1"/>
</dbReference>
<evidence type="ECO:0000259" key="9">
    <source>
        <dbReference type="Pfam" id="PF04316"/>
    </source>
</evidence>
<keyword evidence="10" id="KW-0282">Flagellum</keyword>
<proteinExistence type="inferred from homology"/>
<evidence type="ECO:0000256" key="7">
    <source>
        <dbReference type="ARBA" id="ARBA00024739"/>
    </source>
</evidence>
<evidence type="ECO:0000256" key="5">
    <source>
        <dbReference type="ARBA" id="ARBA00023015"/>
    </source>
</evidence>
<evidence type="ECO:0000256" key="2">
    <source>
        <dbReference type="ARBA" id="ARBA00017823"/>
    </source>
</evidence>
<dbReference type="RefSeq" id="WP_099754312.1">
    <property type="nucleotide sequence ID" value="NZ_CAKKMT010000004.1"/>
</dbReference>
<keyword evidence="10" id="KW-0969">Cilium</keyword>
<keyword evidence="6" id="KW-0804">Transcription</keyword>
<feature type="domain" description="Anti-sigma-28 factor FlgM C-terminal" evidence="9">
    <location>
        <begin position="45"/>
        <end position="91"/>
    </location>
</feature>
<organism evidence="10 11">
    <name type="scientific">Erwinia aphidicola</name>
    <dbReference type="NCBI Taxonomy" id="68334"/>
    <lineage>
        <taxon>Bacteria</taxon>
        <taxon>Pseudomonadati</taxon>
        <taxon>Pseudomonadota</taxon>
        <taxon>Gammaproteobacteria</taxon>
        <taxon>Enterobacterales</taxon>
        <taxon>Erwiniaceae</taxon>
        <taxon>Erwinia</taxon>
    </lineage>
</organism>
<evidence type="ECO:0000313" key="11">
    <source>
        <dbReference type="Proteomes" id="UP001306592"/>
    </source>
</evidence>
<dbReference type="InterPro" id="IPR007412">
    <property type="entry name" value="FlgM"/>
</dbReference>
<dbReference type="EMBL" id="JBANEI010000017">
    <property type="protein sequence ID" value="MEI2683856.1"/>
    <property type="molecule type" value="Genomic_DNA"/>
</dbReference>
<keyword evidence="10" id="KW-0966">Cell projection</keyword>
<name>A0ABU8DKI5_ERWAP</name>
<evidence type="ECO:0000256" key="8">
    <source>
        <dbReference type="ARBA" id="ARBA00030117"/>
    </source>
</evidence>
<dbReference type="Pfam" id="PF04316">
    <property type="entry name" value="FlgM"/>
    <property type="match status" value="1"/>
</dbReference>
<evidence type="ECO:0000256" key="1">
    <source>
        <dbReference type="ARBA" id="ARBA00005322"/>
    </source>
</evidence>